<proteinExistence type="predicted"/>
<accession>A0AAQ3SXX2</accession>
<name>A0AAQ3SXX2_PASNO</name>
<organism evidence="1 2">
    <name type="scientific">Paspalum notatum var. saurae</name>
    <dbReference type="NCBI Taxonomy" id="547442"/>
    <lineage>
        <taxon>Eukaryota</taxon>
        <taxon>Viridiplantae</taxon>
        <taxon>Streptophyta</taxon>
        <taxon>Embryophyta</taxon>
        <taxon>Tracheophyta</taxon>
        <taxon>Spermatophyta</taxon>
        <taxon>Magnoliopsida</taxon>
        <taxon>Liliopsida</taxon>
        <taxon>Poales</taxon>
        <taxon>Poaceae</taxon>
        <taxon>PACMAD clade</taxon>
        <taxon>Panicoideae</taxon>
        <taxon>Andropogonodae</taxon>
        <taxon>Paspaleae</taxon>
        <taxon>Paspalinae</taxon>
        <taxon>Paspalum</taxon>
    </lineage>
</organism>
<evidence type="ECO:0000313" key="1">
    <source>
        <dbReference type="EMBL" id="WVZ62497.1"/>
    </source>
</evidence>
<reference evidence="1 2" key="1">
    <citation type="submission" date="2024-02" db="EMBL/GenBank/DDBJ databases">
        <title>High-quality chromosome-scale genome assembly of Pensacola bahiagrass (Paspalum notatum Flugge var. saurae).</title>
        <authorList>
            <person name="Vega J.M."/>
            <person name="Podio M."/>
            <person name="Orjuela J."/>
            <person name="Siena L.A."/>
            <person name="Pessino S.C."/>
            <person name="Combes M.C."/>
            <person name="Mariac C."/>
            <person name="Albertini E."/>
            <person name="Pupilli F."/>
            <person name="Ortiz J.P.A."/>
            <person name="Leblanc O."/>
        </authorList>
    </citation>
    <scope>NUCLEOTIDE SEQUENCE [LARGE SCALE GENOMIC DNA]</scope>
    <source>
        <strain evidence="1">R1</strain>
        <tissue evidence="1">Leaf</tissue>
    </source>
</reference>
<sequence>MGSWERVLKSTGQPATSALSAHRFPFSLSRSLSLSRVGFLCWRRRLGERAAHLHQVFAAPFAGDEHPPGC</sequence>
<gene>
    <name evidence="1" type="ORF">U9M48_012244</name>
</gene>
<dbReference type="EMBL" id="CP144747">
    <property type="protein sequence ID" value="WVZ62497.1"/>
    <property type="molecule type" value="Genomic_DNA"/>
</dbReference>
<dbReference type="Proteomes" id="UP001341281">
    <property type="component" value="Chromosome 03"/>
</dbReference>
<evidence type="ECO:0000313" key="2">
    <source>
        <dbReference type="Proteomes" id="UP001341281"/>
    </source>
</evidence>
<keyword evidence="2" id="KW-1185">Reference proteome</keyword>
<protein>
    <submittedName>
        <fullName evidence="1">Uncharacterized protein</fullName>
    </submittedName>
</protein>
<dbReference type="AlphaFoldDB" id="A0AAQ3SXX2"/>